<dbReference type="InterPro" id="IPR003140">
    <property type="entry name" value="PLipase/COase/thioEstase"/>
</dbReference>
<protein>
    <submittedName>
        <fullName evidence="4">Probable carboxylesterase</fullName>
    </submittedName>
</protein>
<evidence type="ECO:0000256" key="2">
    <source>
        <dbReference type="ARBA" id="ARBA00022801"/>
    </source>
</evidence>
<evidence type="ECO:0000313" key="4">
    <source>
        <dbReference type="EMBL" id="VAW98966.1"/>
    </source>
</evidence>
<dbReference type="Gene3D" id="3.40.50.1820">
    <property type="entry name" value="alpha/beta hydrolase"/>
    <property type="match status" value="1"/>
</dbReference>
<organism evidence="4">
    <name type="scientific">hydrothermal vent metagenome</name>
    <dbReference type="NCBI Taxonomy" id="652676"/>
    <lineage>
        <taxon>unclassified sequences</taxon>
        <taxon>metagenomes</taxon>
        <taxon>ecological metagenomes</taxon>
    </lineage>
</organism>
<accession>A0A3B1B1M2</accession>
<gene>
    <name evidence="4" type="ORF">MNBD_GAMMA19-1409</name>
</gene>
<name>A0A3B1B1M2_9ZZZZ</name>
<dbReference type="SUPFAM" id="SSF53474">
    <property type="entry name" value="alpha/beta-Hydrolases"/>
    <property type="match status" value="1"/>
</dbReference>
<reference evidence="4" key="1">
    <citation type="submission" date="2018-06" db="EMBL/GenBank/DDBJ databases">
        <authorList>
            <person name="Zhirakovskaya E."/>
        </authorList>
    </citation>
    <scope>NUCLEOTIDE SEQUENCE</scope>
</reference>
<dbReference type="AlphaFoldDB" id="A0A3B1B1M2"/>
<dbReference type="InterPro" id="IPR050565">
    <property type="entry name" value="LYPA1-2/EST-like"/>
</dbReference>
<dbReference type="GO" id="GO:0016787">
    <property type="term" value="F:hydrolase activity"/>
    <property type="evidence" value="ECO:0007669"/>
    <property type="project" value="UniProtKB-KW"/>
</dbReference>
<evidence type="ECO:0000259" key="3">
    <source>
        <dbReference type="Pfam" id="PF02230"/>
    </source>
</evidence>
<feature type="domain" description="Phospholipase/carboxylesterase/thioesterase" evidence="3">
    <location>
        <begin position="15"/>
        <end position="216"/>
    </location>
</feature>
<comment type="similarity">
    <text evidence="1">Belongs to the AB hydrolase superfamily. AB hydrolase 2 family.</text>
</comment>
<sequence length="225" mass="25213">MNNALIDPPIEIETGTAPTASVIWLHGLGADGNDFVPIVPELPLPDALNIRFIFPHAPEQPVTCNGGYTMRSWYDIFSLEDFEHEDEAGLIASQQILTSLIENENRRGIPTRRIIIMGFSQGGAVALYTGLRHTQTLAGIGALSTYLPLQKTARDEYNIKNQSTPIFMAHGHRDPVVKYEYGKKSCALLKELNYDIHWESYDMEHNVCNEEIIAIGIWLTECLKT</sequence>
<proteinExistence type="inferred from homology"/>
<keyword evidence="2" id="KW-0378">Hydrolase</keyword>
<dbReference type="EMBL" id="UOFV01000159">
    <property type="protein sequence ID" value="VAW98966.1"/>
    <property type="molecule type" value="Genomic_DNA"/>
</dbReference>
<dbReference type="InterPro" id="IPR029058">
    <property type="entry name" value="AB_hydrolase_fold"/>
</dbReference>
<dbReference type="PANTHER" id="PTHR10655:SF17">
    <property type="entry name" value="LYSOPHOSPHOLIPASE-LIKE PROTEIN 1"/>
    <property type="match status" value="1"/>
</dbReference>
<dbReference type="PANTHER" id="PTHR10655">
    <property type="entry name" value="LYSOPHOSPHOLIPASE-RELATED"/>
    <property type="match status" value="1"/>
</dbReference>
<evidence type="ECO:0000256" key="1">
    <source>
        <dbReference type="ARBA" id="ARBA00006499"/>
    </source>
</evidence>
<dbReference type="Pfam" id="PF02230">
    <property type="entry name" value="Abhydrolase_2"/>
    <property type="match status" value="1"/>
</dbReference>